<comment type="caution">
    <text evidence="1">The sequence shown here is derived from an EMBL/GenBank/DDBJ whole genome shotgun (WGS) entry which is preliminary data.</text>
</comment>
<gene>
    <name evidence="1" type="ORF">EV421DRAFT_1347653</name>
</gene>
<sequence length="245" mass="28227">MSWAQCQECDCSNHHLPMHHRAFETDCISPSDLESLKHSNNTPLPAQVDAIRGMIAQQKEDLDSLDLQVTNMKDYKQYLLEQVTHVEGIIEELRQQHEKACSAIQEKQTILSPVRRLPSEVLSEIFLQMVDFPILHMVGSRTKELHLYVPFSMFSHLASLELSFPLLDKLVLLSRDISAESHCRLFGDAPKLRIVDVLDVANPSFSFELPFAQIRHFRSRHVYKIAPIAFRRRGPWPSDLLDFLD</sequence>
<evidence type="ECO:0008006" key="3">
    <source>
        <dbReference type="Google" id="ProtNLM"/>
    </source>
</evidence>
<keyword evidence="2" id="KW-1185">Reference proteome</keyword>
<proteinExistence type="predicted"/>
<organism evidence="1 2">
    <name type="scientific">Armillaria borealis</name>
    <dbReference type="NCBI Taxonomy" id="47425"/>
    <lineage>
        <taxon>Eukaryota</taxon>
        <taxon>Fungi</taxon>
        <taxon>Dikarya</taxon>
        <taxon>Basidiomycota</taxon>
        <taxon>Agaricomycotina</taxon>
        <taxon>Agaricomycetes</taxon>
        <taxon>Agaricomycetidae</taxon>
        <taxon>Agaricales</taxon>
        <taxon>Marasmiineae</taxon>
        <taxon>Physalacriaceae</taxon>
        <taxon>Armillaria</taxon>
    </lineage>
</organism>
<reference evidence="1" key="1">
    <citation type="submission" date="2023-06" db="EMBL/GenBank/DDBJ databases">
        <authorList>
            <consortium name="Lawrence Berkeley National Laboratory"/>
            <person name="Ahrendt S."/>
            <person name="Sahu N."/>
            <person name="Indic B."/>
            <person name="Wong-Bajracharya J."/>
            <person name="Merenyi Z."/>
            <person name="Ke H.-M."/>
            <person name="Monk M."/>
            <person name="Kocsube S."/>
            <person name="Drula E."/>
            <person name="Lipzen A."/>
            <person name="Balint B."/>
            <person name="Henrissat B."/>
            <person name="Andreopoulos B."/>
            <person name="Martin F.M."/>
            <person name="Harder C.B."/>
            <person name="Rigling D."/>
            <person name="Ford K.L."/>
            <person name="Foster G.D."/>
            <person name="Pangilinan J."/>
            <person name="Papanicolaou A."/>
            <person name="Barry K."/>
            <person name="LaButti K."/>
            <person name="Viragh M."/>
            <person name="Koriabine M."/>
            <person name="Yan M."/>
            <person name="Riley R."/>
            <person name="Champramary S."/>
            <person name="Plett K.L."/>
            <person name="Tsai I.J."/>
            <person name="Slot J."/>
            <person name="Sipos G."/>
            <person name="Plett J."/>
            <person name="Nagy L.G."/>
            <person name="Grigoriev I.V."/>
        </authorList>
    </citation>
    <scope>NUCLEOTIDE SEQUENCE</scope>
    <source>
        <strain evidence="1">FPL87.14</strain>
    </source>
</reference>
<evidence type="ECO:0000313" key="1">
    <source>
        <dbReference type="EMBL" id="KAK0434348.1"/>
    </source>
</evidence>
<dbReference type="Proteomes" id="UP001175226">
    <property type="component" value="Unassembled WGS sequence"/>
</dbReference>
<name>A0AA39J1G9_9AGAR</name>
<dbReference type="AlphaFoldDB" id="A0AA39J1G9"/>
<evidence type="ECO:0000313" key="2">
    <source>
        <dbReference type="Proteomes" id="UP001175226"/>
    </source>
</evidence>
<protein>
    <recommendedName>
        <fullName evidence="3">F-box domain-containing protein</fullName>
    </recommendedName>
</protein>
<dbReference type="EMBL" id="JAUEPT010000072">
    <property type="protein sequence ID" value="KAK0434348.1"/>
    <property type="molecule type" value="Genomic_DNA"/>
</dbReference>
<accession>A0AA39J1G9</accession>